<dbReference type="AlphaFoldDB" id="A0A376AEU1"/>
<keyword evidence="1" id="KW-1133">Transmembrane helix</keyword>
<evidence type="ECO:0000313" key="2">
    <source>
        <dbReference type="EMBL" id="SSC66349.1"/>
    </source>
</evidence>
<gene>
    <name evidence="2" type="ORF">RHIZ70_2057</name>
</gene>
<dbReference type="RefSeq" id="WP_181903938.1">
    <property type="nucleotide sequence ID" value="NZ_UEYP01000002.1"/>
</dbReference>
<dbReference type="EMBL" id="UEYP01000002">
    <property type="protein sequence ID" value="SSC66349.1"/>
    <property type="molecule type" value="Genomic_DNA"/>
</dbReference>
<dbReference type="Proteomes" id="UP000254764">
    <property type="component" value="Unassembled WGS sequence"/>
</dbReference>
<feature type="transmembrane region" description="Helical" evidence="1">
    <location>
        <begin position="12"/>
        <end position="33"/>
    </location>
</feature>
<keyword evidence="1" id="KW-0472">Membrane</keyword>
<reference evidence="3" key="1">
    <citation type="submission" date="2018-07" db="EMBL/GenBank/DDBJ databases">
        <authorList>
            <person name="Peiro R."/>
            <person name="Begona"/>
            <person name="Cbmso G."/>
            <person name="Lopez M."/>
            <person name="Gonzalez S."/>
        </authorList>
    </citation>
    <scope>NUCLEOTIDE SEQUENCE [LARGE SCALE GENOMIC DNA]</scope>
</reference>
<evidence type="ECO:0000256" key="1">
    <source>
        <dbReference type="SAM" id="Phobius"/>
    </source>
</evidence>
<evidence type="ECO:0000313" key="3">
    <source>
        <dbReference type="Proteomes" id="UP000254764"/>
    </source>
</evidence>
<organism evidence="2 3">
    <name type="scientific">Ciceribacter selenitireducens ATCC BAA-1503</name>
    <dbReference type="NCBI Taxonomy" id="1336235"/>
    <lineage>
        <taxon>Bacteria</taxon>
        <taxon>Pseudomonadati</taxon>
        <taxon>Pseudomonadota</taxon>
        <taxon>Alphaproteobacteria</taxon>
        <taxon>Hyphomicrobiales</taxon>
        <taxon>Rhizobiaceae</taxon>
        <taxon>Ciceribacter</taxon>
    </lineage>
</organism>
<proteinExistence type="predicted"/>
<accession>A0A376AEU1</accession>
<keyword evidence="3" id="KW-1185">Reference proteome</keyword>
<name>A0A376AEU1_9HYPH</name>
<protein>
    <submittedName>
        <fullName evidence="2">Uncharacterized protein</fullName>
    </submittedName>
</protein>
<sequence length="52" mass="5422">MDHVAPKTTSHLLTSAVILAGGIVCVLAFAGWMRFGADIVLTYAENGLSSCL</sequence>
<keyword evidence="1" id="KW-0812">Transmembrane</keyword>